<dbReference type="AlphaFoldDB" id="A0A174K2E9"/>
<feature type="transmembrane region" description="Helical" evidence="2">
    <location>
        <begin position="81"/>
        <end position="112"/>
    </location>
</feature>
<feature type="transmembrane region" description="Helical" evidence="2">
    <location>
        <begin position="54"/>
        <end position="75"/>
    </location>
</feature>
<dbReference type="GeneID" id="96227570"/>
<gene>
    <name evidence="3" type="ORF">ERS852526_00258</name>
</gene>
<name>A0A174K2E9_9FIRM</name>
<evidence type="ECO:0000256" key="2">
    <source>
        <dbReference type="SAM" id="Phobius"/>
    </source>
</evidence>
<protein>
    <recommendedName>
        <fullName evidence="5">TMEM198/TM7SF3 family protein</fullName>
    </recommendedName>
</protein>
<sequence length="319" mass="34095">MNMENFTSVFNSADGPTSIFVAGKTPEIMGVLIAIVVVGVIISLFGLKLVRVLSAMMGLGTGAVIGAVIGTVAGLDTTKMVATIAVCGVVLCIMCAVLRKFGIFVMTFLGSWGTFVTLVEARSVIVLGICAAVALVIAILTVIFAEFLVIFVTGIVGGVEAGMALPFLLGMTKIGWIGYVMSAAIAVIGITVQTMMQSRKIGKREKIFSKKIKEQVSMESEVEKARMLLDDGDVEESQEEETEAGDQEDQGDQGEPEETVTEIFDIDDDKPEPEDTDDEENVDAKMTDVPEGGFLDEDDVEIFETDDSDVVVLHADDID</sequence>
<evidence type="ECO:0000256" key="1">
    <source>
        <dbReference type="SAM" id="MobiDB-lite"/>
    </source>
</evidence>
<feature type="compositionally biased region" description="Acidic residues" evidence="1">
    <location>
        <begin position="230"/>
        <end position="281"/>
    </location>
</feature>
<dbReference type="Proteomes" id="UP000095485">
    <property type="component" value="Unassembled WGS sequence"/>
</dbReference>
<feature type="transmembrane region" description="Helical" evidence="2">
    <location>
        <begin position="28"/>
        <end position="47"/>
    </location>
</feature>
<keyword evidence="2" id="KW-0472">Membrane</keyword>
<feature type="transmembrane region" description="Helical" evidence="2">
    <location>
        <begin position="176"/>
        <end position="196"/>
    </location>
</feature>
<dbReference type="OrthoDB" id="2052537at2"/>
<keyword evidence="2" id="KW-0812">Transmembrane</keyword>
<evidence type="ECO:0008006" key="5">
    <source>
        <dbReference type="Google" id="ProtNLM"/>
    </source>
</evidence>
<keyword evidence="2" id="KW-1133">Transmembrane helix</keyword>
<organism evidence="3 4">
    <name type="scientific">Dorea longicatena</name>
    <dbReference type="NCBI Taxonomy" id="88431"/>
    <lineage>
        <taxon>Bacteria</taxon>
        <taxon>Bacillati</taxon>
        <taxon>Bacillota</taxon>
        <taxon>Clostridia</taxon>
        <taxon>Lachnospirales</taxon>
        <taxon>Lachnospiraceae</taxon>
        <taxon>Dorea</taxon>
    </lineage>
</organism>
<accession>A0A174K2E9</accession>
<dbReference type="RefSeq" id="WP_055281317.1">
    <property type="nucleotide sequence ID" value="NZ_CZAY01000002.1"/>
</dbReference>
<feature type="transmembrane region" description="Helical" evidence="2">
    <location>
        <begin position="124"/>
        <end position="156"/>
    </location>
</feature>
<evidence type="ECO:0000313" key="3">
    <source>
        <dbReference type="EMBL" id="CUP03615.1"/>
    </source>
</evidence>
<feature type="region of interest" description="Disordered" evidence="1">
    <location>
        <begin position="229"/>
        <end position="295"/>
    </location>
</feature>
<reference evidence="3 4" key="1">
    <citation type="submission" date="2015-09" db="EMBL/GenBank/DDBJ databases">
        <authorList>
            <consortium name="Pathogen Informatics"/>
        </authorList>
    </citation>
    <scope>NUCLEOTIDE SEQUENCE [LARGE SCALE GENOMIC DNA]</scope>
    <source>
        <strain evidence="3 4">2789STDY5834914</strain>
    </source>
</reference>
<dbReference type="EMBL" id="CZAY01000002">
    <property type="protein sequence ID" value="CUP03615.1"/>
    <property type="molecule type" value="Genomic_DNA"/>
</dbReference>
<evidence type="ECO:0000313" key="4">
    <source>
        <dbReference type="Proteomes" id="UP000095485"/>
    </source>
</evidence>
<proteinExistence type="predicted"/>